<dbReference type="Pfam" id="PF00512">
    <property type="entry name" value="HisKA"/>
    <property type="match status" value="1"/>
</dbReference>
<keyword evidence="5" id="KW-0597">Phosphoprotein</keyword>
<dbReference type="EMBL" id="QPID01000007">
    <property type="protein sequence ID" value="RCU49086.1"/>
    <property type="molecule type" value="Genomic_DNA"/>
</dbReference>
<keyword evidence="4" id="KW-1003">Cell membrane</keyword>
<dbReference type="InterPro" id="IPR036097">
    <property type="entry name" value="HisK_dim/P_sf"/>
</dbReference>
<evidence type="ECO:0000259" key="11">
    <source>
        <dbReference type="PROSITE" id="PS50109"/>
    </source>
</evidence>
<gene>
    <name evidence="13" type="ORF">DU002_12045</name>
</gene>
<evidence type="ECO:0000256" key="2">
    <source>
        <dbReference type="ARBA" id="ARBA00004651"/>
    </source>
</evidence>
<dbReference type="SUPFAM" id="SSF47384">
    <property type="entry name" value="Homodimeric domain of signal transducing histidine kinase"/>
    <property type="match status" value="1"/>
</dbReference>
<keyword evidence="9" id="KW-0067">ATP-binding</keyword>
<dbReference type="InterPro" id="IPR004358">
    <property type="entry name" value="Sig_transdc_His_kin-like_C"/>
</dbReference>
<evidence type="ECO:0000259" key="12">
    <source>
        <dbReference type="PROSITE" id="PS50885"/>
    </source>
</evidence>
<dbReference type="SUPFAM" id="SSF55874">
    <property type="entry name" value="ATPase domain of HSP90 chaperone/DNA topoisomerase II/histidine kinase"/>
    <property type="match status" value="1"/>
</dbReference>
<keyword evidence="10" id="KW-0812">Transmembrane</keyword>
<dbReference type="Proteomes" id="UP000252558">
    <property type="component" value="Unassembled WGS sequence"/>
</dbReference>
<dbReference type="PRINTS" id="PR00344">
    <property type="entry name" value="BCTRLSENSOR"/>
</dbReference>
<dbReference type="CDD" id="cd06225">
    <property type="entry name" value="HAMP"/>
    <property type="match status" value="1"/>
</dbReference>
<dbReference type="Pfam" id="PF02518">
    <property type="entry name" value="HATPase_c"/>
    <property type="match status" value="1"/>
</dbReference>
<evidence type="ECO:0000313" key="13">
    <source>
        <dbReference type="EMBL" id="RCU49086.1"/>
    </source>
</evidence>
<feature type="domain" description="HAMP" evidence="12">
    <location>
        <begin position="155"/>
        <end position="207"/>
    </location>
</feature>
<dbReference type="OrthoDB" id="9804645at2"/>
<evidence type="ECO:0000313" key="14">
    <source>
        <dbReference type="Proteomes" id="UP000252558"/>
    </source>
</evidence>
<dbReference type="PROSITE" id="PS50109">
    <property type="entry name" value="HIS_KIN"/>
    <property type="match status" value="1"/>
</dbReference>
<dbReference type="SMART" id="SM00388">
    <property type="entry name" value="HisKA"/>
    <property type="match status" value="1"/>
</dbReference>
<keyword evidence="6" id="KW-0808">Transferase</keyword>
<protein>
    <recommendedName>
        <fullName evidence="3">histidine kinase</fullName>
        <ecNumber evidence="3">2.7.13.3</ecNumber>
    </recommendedName>
</protein>
<accession>A0A368NFT9</accession>
<keyword evidence="10" id="KW-1133">Transmembrane helix</keyword>
<dbReference type="AlphaFoldDB" id="A0A368NFT9"/>
<comment type="subcellular location">
    <subcellularLocation>
        <location evidence="2">Cell membrane</location>
        <topology evidence="2">Multi-pass membrane protein</topology>
    </subcellularLocation>
</comment>
<evidence type="ECO:0000256" key="10">
    <source>
        <dbReference type="SAM" id="Phobius"/>
    </source>
</evidence>
<feature type="domain" description="Histidine kinase" evidence="11">
    <location>
        <begin position="215"/>
        <end position="428"/>
    </location>
</feature>
<evidence type="ECO:0000256" key="3">
    <source>
        <dbReference type="ARBA" id="ARBA00012438"/>
    </source>
</evidence>
<dbReference type="CDD" id="cd00082">
    <property type="entry name" value="HisKA"/>
    <property type="match status" value="1"/>
</dbReference>
<dbReference type="RefSeq" id="WP_114338646.1">
    <property type="nucleotide sequence ID" value="NZ_QPID01000007.1"/>
</dbReference>
<evidence type="ECO:0000256" key="9">
    <source>
        <dbReference type="ARBA" id="ARBA00022840"/>
    </source>
</evidence>
<dbReference type="InterPro" id="IPR036890">
    <property type="entry name" value="HATPase_C_sf"/>
</dbReference>
<keyword evidence="8 13" id="KW-0418">Kinase</keyword>
<dbReference type="PROSITE" id="PS50885">
    <property type="entry name" value="HAMP"/>
    <property type="match status" value="1"/>
</dbReference>
<dbReference type="SUPFAM" id="SSF158472">
    <property type="entry name" value="HAMP domain-like"/>
    <property type="match status" value="1"/>
</dbReference>
<dbReference type="InterPro" id="IPR003660">
    <property type="entry name" value="HAMP_dom"/>
</dbReference>
<dbReference type="InterPro" id="IPR050980">
    <property type="entry name" value="2C_sensor_his_kinase"/>
</dbReference>
<dbReference type="SMART" id="SM00387">
    <property type="entry name" value="HATPase_c"/>
    <property type="match status" value="1"/>
</dbReference>
<dbReference type="Gene3D" id="3.30.565.10">
    <property type="entry name" value="Histidine kinase-like ATPase, C-terminal domain"/>
    <property type="match status" value="1"/>
</dbReference>
<proteinExistence type="predicted"/>
<name>A0A368NFT9_9GAMM</name>
<keyword evidence="14" id="KW-1185">Reference proteome</keyword>
<evidence type="ECO:0000256" key="1">
    <source>
        <dbReference type="ARBA" id="ARBA00000085"/>
    </source>
</evidence>
<evidence type="ECO:0000256" key="4">
    <source>
        <dbReference type="ARBA" id="ARBA00022475"/>
    </source>
</evidence>
<dbReference type="PANTHER" id="PTHR44936">
    <property type="entry name" value="SENSOR PROTEIN CREC"/>
    <property type="match status" value="1"/>
</dbReference>
<reference evidence="13 14" key="1">
    <citation type="submission" date="2018-07" db="EMBL/GenBank/DDBJ databases">
        <title>Corallincola holothuriorum sp. nov., a new facultative anaerobe isolated from sea cucumber Apostichopus japonicus.</title>
        <authorList>
            <person name="Xia H."/>
        </authorList>
    </citation>
    <scope>NUCLEOTIDE SEQUENCE [LARGE SCALE GENOMIC DNA]</scope>
    <source>
        <strain evidence="13 14">C4</strain>
    </source>
</reference>
<keyword evidence="10" id="KW-0472">Membrane</keyword>
<dbReference type="GO" id="GO:0005886">
    <property type="term" value="C:plasma membrane"/>
    <property type="evidence" value="ECO:0007669"/>
    <property type="project" value="UniProtKB-SubCell"/>
</dbReference>
<dbReference type="InterPro" id="IPR003594">
    <property type="entry name" value="HATPase_dom"/>
</dbReference>
<keyword evidence="7" id="KW-0547">Nucleotide-binding</keyword>
<comment type="catalytic activity">
    <reaction evidence="1">
        <text>ATP + protein L-histidine = ADP + protein N-phospho-L-histidine.</text>
        <dbReference type="EC" id="2.7.13.3"/>
    </reaction>
</comment>
<dbReference type="Gene3D" id="1.10.287.130">
    <property type="match status" value="1"/>
</dbReference>
<organism evidence="13 14">
    <name type="scientific">Corallincola holothuriorum</name>
    <dbReference type="NCBI Taxonomy" id="2282215"/>
    <lineage>
        <taxon>Bacteria</taxon>
        <taxon>Pseudomonadati</taxon>
        <taxon>Pseudomonadota</taxon>
        <taxon>Gammaproteobacteria</taxon>
        <taxon>Alteromonadales</taxon>
        <taxon>Psychromonadaceae</taxon>
        <taxon>Corallincola</taxon>
    </lineage>
</organism>
<evidence type="ECO:0000256" key="5">
    <source>
        <dbReference type="ARBA" id="ARBA00022553"/>
    </source>
</evidence>
<sequence length="428" mass="48214">MRRLYLSIIVTVLGSLFLLGWGLDQLAEHPDDNSRDLAVYRNLADGLSSQLANDRSNSLMTATRKLGEQFGVNLSLDEMSSFAFPDAELEKFSAPGGVLLMSSAGAHLYKTIPNHPERLLQLQIPSQLNEPSAFDFVMTASLYGGLSLVLVLWLLPLTRRLYLLTQAATKIGKGDFHVRMDITRFSYINRLEKRFNAMAEHIEKLLSDNRLLTQSLSHDIRTPMSCLRFGLDAVMDTTDEAKRDEFLQRMDTELAHMEEMTAAFLSYASMERYSRQLKFKRQPLNKLVENVVVDCQPLARQHGVALDASLAIEDSRYIYDFHWCCRALQNLLSNAIRYADSRVNVAVIVATDAMHICVEDDGKGIPDEKMKAVFDPFFKLDADRSREQGHFGLGLAIAAKVMLWHYGNISASHSKRLGGASLTMRFPN</sequence>
<dbReference type="GO" id="GO:0005524">
    <property type="term" value="F:ATP binding"/>
    <property type="evidence" value="ECO:0007669"/>
    <property type="project" value="UniProtKB-KW"/>
</dbReference>
<dbReference type="InterPro" id="IPR003661">
    <property type="entry name" value="HisK_dim/P_dom"/>
</dbReference>
<evidence type="ECO:0000256" key="6">
    <source>
        <dbReference type="ARBA" id="ARBA00022679"/>
    </source>
</evidence>
<dbReference type="GO" id="GO:0000155">
    <property type="term" value="F:phosphorelay sensor kinase activity"/>
    <property type="evidence" value="ECO:0007669"/>
    <property type="project" value="InterPro"/>
</dbReference>
<feature type="transmembrane region" description="Helical" evidence="10">
    <location>
        <begin position="5"/>
        <end position="23"/>
    </location>
</feature>
<dbReference type="EC" id="2.7.13.3" evidence="3"/>
<comment type="caution">
    <text evidence="13">The sequence shown here is derived from an EMBL/GenBank/DDBJ whole genome shotgun (WGS) entry which is preliminary data.</text>
</comment>
<evidence type="ECO:0000256" key="7">
    <source>
        <dbReference type="ARBA" id="ARBA00022741"/>
    </source>
</evidence>
<dbReference type="PANTHER" id="PTHR44936:SF10">
    <property type="entry name" value="SENSOR PROTEIN RSTB"/>
    <property type="match status" value="1"/>
</dbReference>
<feature type="transmembrane region" description="Helical" evidence="10">
    <location>
        <begin position="136"/>
        <end position="155"/>
    </location>
</feature>
<dbReference type="InterPro" id="IPR005467">
    <property type="entry name" value="His_kinase_dom"/>
</dbReference>
<evidence type="ECO:0000256" key="8">
    <source>
        <dbReference type="ARBA" id="ARBA00022777"/>
    </source>
</evidence>